<dbReference type="Proteomes" id="UP000153129">
    <property type="component" value="Segment"/>
</dbReference>
<accession>A0A0E3M076</accession>
<evidence type="ECO:0000313" key="2">
    <source>
        <dbReference type="Proteomes" id="UP000153129"/>
    </source>
</evidence>
<evidence type="ECO:0000313" key="1">
    <source>
        <dbReference type="EMBL" id="AKA58511.1"/>
    </source>
</evidence>
<dbReference type="GeneID" id="24092839"/>
<dbReference type="KEGG" id="vg:24092839"/>
<proteinExistence type="predicted"/>
<sequence>MAFRSRYSSRSRRRPLRRRYRKIRRSFRRGARRYMRRSMTRRKVADIASTKCKDNMLALPLTGDLGTPGVAGEAAIVQGAFISGYLFCPTARSSEWTEGEREVTRQQSRVFARGYKERINIVTSDSTNWIWRRIVFSTHNRLWEAFPPGTVEKYYEGGTGVFQPGQTRAMWNFAPSLGGAPAAAVNYAVFEGERGNDWLNFMNATTNKKFIKVMSDVTQKLEGTNDRPRQYHFNRWYPFNKNFTYNEKERGDTKPSQDYQSKFSSNEIGSMGDVYVLDLFNSANGEVGNQLGFQCHGTYYWHEK</sequence>
<name>A0A0E3M076_9VIRU</name>
<dbReference type="OrthoDB" id="7982at10239"/>
<dbReference type="EMBL" id="KP263544">
    <property type="protein sequence ID" value="AKA58511.1"/>
    <property type="molecule type" value="Genomic_DNA"/>
</dbReference>
<organism evidence="1 2">
    <name type="scientific">Mongoose feces-associated gemycircularvirus a</name>
    <dbReference type="NCBI Taxonomy" id="1634485"/>
    <lineage>
        <taxon>Viruses</taxon>
        <taxon>Monodnaviria</taxon>
        <taxon>Shotokuvirae</taxon>
        <taxon>Cressdnaviricota</taxon>
        <taxon>Repensiviricetes</taxon>
        <taxon>Geplafuvirales</taxon>
        <taxon>Genomoviridae</taxon>
        <taxon>Gemykibivirus</taxon>
        <taxon>Gemykibivirus rhina1</taxon>
    </lineage>
</organism>
<reference evidence="1 2" key="1">
    <citation type="journal article" date="2015" name="Virol. J.">
        <title>Fecal virome analysis of three carnivores reveals a novel nodavirus and multiple gemycircularviruses.</title>
        <authorList>
            <person name="Conceicao-Neto N."/>
            <person name="Zeller M."/>
            <person name="Heylen E."/>
            <person name="Lefrere H."/>
            <person name="Mesquita J.R."/>
            <person name="Matthijnssens J."/>
        </authorList>
    </citation>
    <scope>NUCLEOTIDE SEQUENCE [LARGE SCALE GENOMIC DNA]</scope>
    <source>
        <strain evidence="1">181a</strain>
    </source>
</reference>
<protein>
    <submittedName>
        <fullName evidence="1">Capsid</fullName>
    </submittedName>
</protein>
<dbReference type="RefSeq" id="YP_009130623.1">
    <property type="nucleotide sequence ID" value="NC_026807.1"/>
</dbReference>